<dbReference type="EMBL" id="SISF01000023">
    <property type="protein sequence ID" value="TBN16948.1"/>
    <property type="molecule type" value="Genomic_DNA"/>
</dbReference>
<dbReference type="PANTHER" id="PTHR37813">
    <property type="entry name" value="FELS-2 PROPHAGE PROTEIN"/>
    <property type="match status" value="1"/>
</dbReference>
<accession>A0ABY1YCR1</accession>
<dbReference type="GeneID" id="301040301"/>
<evidence type="ECO:0000256" key="2">
    <source>
        <dbReference type="SAM" id="MobiDB-lite"/>
    </source>
</evidence>
<dbReference type="RefSeq" id="WP_130977188.1">
    <property type="nucleotide sequence ID" value="NZ_SISF01000023.1"/>
</dbReference>
<keyword evidence="5" id="KW-1185">Reference proteome</keyword>
<gene>
    <name evidence="4" type="ORF">EYC79_03815</name>
</gene>
<sequence length="716" mass="74329">MSVVNSTLRISLLEDVVAKSAPIFRTLDRLQNQQMKAFAPMRGLIGQAVALGAGYLGATKGISATAGAAIEFETAFADVKKVVEASDEQFENMRRSIRAMSGEIPLAATDIAALFAAAGESGIATEDLTSFAEMAARVGVAFDMGAGEAGESLAKLKTQLGLTVGETGDMADAINHLSNNMASKAKDITDFMLRVGAIGEMSGFAKEDVAAMGSAMIAAGSDASTAGTAMKNVIRALARGDFAKKSQKDAAKALGLHLPSIAKDMQKDAKGTMRKVLTAIAKAPKHQQTSLLSEFFGDEASAFMPLVGNIKLLDDALGAVADRTKYSGSAFNEYVQRANTTRNVLDLLGNKISNVFAEMGDDMLPAIREGAQGIGDIIDTLGNRVTIIDQATASMKGFAQGLGYDGGVRELVNDLGDFLVGPIDPNAADKVGSIFMRAKEWGASIRELNDAIEKNPIAKFMAEMSGYGFKFFLYATGIAMLAGTVRKLAKALMFLSGAGAAVSILKEIGKATDFPGLGGGSGKGGPKVPKGGGGGSPSAAPLAGVGAWLSKFGWMTAVAIEAQKLGDTPGDTFDDKLKYQQDSKDKLARLLGLSNAPREPDPQSTAISSRVAAQEAMDNATRSRAAGFGGTTDTLPGKTADDLGIGAARIDASSLAEIMKPRGTQDVRVVNNQPVNAPVYATFNITGVSDPKAAADAALAKLGDLVKSEKESSFSD</sequence>
<evidence type="ECO:0000313" key="5">
    <source>
        <dbReference type="Proteomes" id="UP000294239"/>
    </source>
</evidence>
<dbReference type="Proteomes" id="UP000294239">
    <property type="component" value="Unassembled WGS sequence"/>
</dbReference>
<evidence type="ECO:0000256" key="1">
    <source>
        <dbReference type="ARBA" id="ARBA00022612"/>
    </source>
</evidence>
<comment type="caution">
    <text evidence="4">The sequence shown here is derived from an EMBL/GenBank/DDBJ whole genome shotgun (WGS) entry which is preliminary data.</text>
</comment>
<proteinExistence type="predicted"/>
<evidence type="ECO:0000259" key="3">
    <source>
        <dbReference type="Pfam" id="PF10145"/>
    </source>
</evidence>
<organism evidence="4 5">
    <name type="scientific">Agrobacterium cavarae</name>
    <dbReference type="NCBI Taxonomy" id="2528239"/>
    <lineage>
        <taxon>Bacteria</taxon>
        <taxon>Pseudomonadati</taxon>
        <taxon>Pseudomonadota</taxon>
        <taxon>Alphaproteobacteria</taxon>
        <taxon>Hyphomicrobiales</taxon>
        <taxon>Rhizobiaceae</taxon>
        <taxon>Rhizobium/Agrobacterium group</taxon>
        <taxon>Agrobacterium</taxon>
    </lineage>
</organism>
<dbReference type="PANTHER" id="PTHR37813:SF1">
    <property type="entry name" value="FELS-2 PROPHAGE PROTEIN"/>
    <property type="match status" value="1"/>
</dbReference>
<feature type="region of interest" description="Disordered" evidence="2">
    <location>
        <begin position="516"/>
        <end position="536"/>
    </location>
</feature>
<dbReference type="NCBIfam" id="TIGR01760">
    <property type="entry name" value="tape_meas_TP901"/>
    <property type="match status" value="1"/>
</dbReference>
<reference evidence="4 5" key="1">
    <citation type="submission" date="2019-02" db="EMBL/GenBank/DDBJ databases">
        <title>Current taxonomic status of genus Agrobacterium and description of Agrobacterium cavarae sp. nov. isolated from maize roots.</title>
        <authorList>
            <person name="Flores-Felix J.D."/>
            <person name="Menendez E."/>
            <person name="Ramirez-Bahena M.H."/>
            <person name="Garcia-Fraile P."/>
            <person name="Velazquez E."/>
        </authorList>
    </citation>
    <scope>NUCLEOTIDE SEQUENCE [LARGE SCALE GENOMIC DNA]</scope>
    <source>
        <strain evidence="4 5">RZME10</strain>
    </source>
</reference>
<name>A0ABY1YCR1_9HYPH</name>
<feature type="region of interest" description="Disordered" evidence="2">
    <location>
        <begin position="613"/>
        <end position="641"/>
    </location>
</feature>
<dbReference type="Pfam" id="PF10145">
    <property type="entry name" value="PhageMin_Tail"/>
    <property type="match status" value="1"/>
</dbReference>
<evidence type="ECO:0000313" key="4">
    <source>
        <dbReference type="EMBL" id="TBN16948.1"/>
    </source>
</evidence>
<feature type="domain" description="Phage tail tape measure protein" evidence="3">
    <location>
        <begin position="95"/>
        <end position="297"/>
    </location>
</feature>
<dbReference type="InterPro" id="IPR010090">
    <property type="entry name" value="Phage_tape_meas"/>
</dbReference>
<protein>
    <submittedName>
        <fullName evidence="4">Phage tail tape measure protein</fullName>
    </submittedName>
</protein>
<keyword evidence="1" id="KW-1188">Viral release from host cell</keyword>